<feature type="coiled-coil region" evidence="16">
    <location>
        <begin position="168"/>
        <end position="195"/>
    </location>
</feature>
<keyword evidence="8 16" id="KW-0175">Coiled coil</keyword>
<evidence type="ECO:0000256" key="9">
    <source>
        <dbReference type="ARBA" id="ARBA00023069"/>
    </source>
</evidence>
<dbReference type="OrthoDB" id="276029at2759"/>
<keyword evidence="6" id="KW-0744">Spermatogenesis</keyword>
<evidence type="ECO:0000256" key="12">
    <source>
        <dbReference type="ARBA" id="ARBA00043983"/>
    </source>
</evidence>
<name>A0A0B1SJA6_OESDE</name>
<dbReference type="FunFam" id="1.10.418.70:FF:000001">
    <property type="entry name" value="Intraflagellar transport protein 81 homolog"/>
    <property type="match status" value="1"/>
</dbReference>
<evidence type="ECO:0000259" key="18">
    <source>
        <dbReference type="Pfam" id="PF18383"/>
    </source>
</evidence>
<proteinExistence type="inferred from homology"/>
<evidence type="ECO:0000256" key="10">
    <source>
        <dbReference type="ARBA" id="ARBA00023212"/>
    </source>
</evidence>
<evidence type="ECO:0000313" key="19">
    <source>
        <dbReference type="EMBL" id="KHJ84999.1"/>
    </source>
</evidence>
<keyword evidence="20" id="KW-1185">Reference proteome</keyword>
<dbReference type="GO" id="GO:0030992">
    <property type="term" value="C:intraciliary transport particle B"/>
    <property type="evidence" value="ECO:0007669"/>
    <property type="project" value="InterPro"/>
</dbReference>
<evidence type="ECO:0000256" key="13">
    <source>
        <dbReference type="ARBA" id="ARBA00055755"/>
    </source>
</evidence>
<dbReference type="GO" id="GO:0015631">
    <property type="term" value="F:tubulin binding"/>
    <property type="evidence" value="ECO:0007669"/>
    <property type="project" value="InterPro"/>
</dbReference>
<dbReference type="Pfam" id="PF18383">
    <property type="entry name" value="IFT81_CH"/>
    <property type="match status" value="1"/>
</dbReference>
<dbReference type="PANTHER" id="PTHR15614:SF2">
    <property type="entry name" value="INTRAFLAGELLAR TRANSPORT PROTEIN 81 HOMOLOG"/>
    <property type="match status" value="1"/>
</dbReference>
<protein>
    <recommendedName>
        <fullName evidence="14">Intraflagellar transport protein 81 homolog</fullName>
    </recommendedName>
    <alternativeName>
        <fullName evidence="15">Carnitine deficiency-associated protein expressed in ventricle 1</fullName>
    </alternativeName>
</protein>
<accession>A0A0B1SJA6</accession>
<evidence type="ECO:0000256" key="3">
    <source>
        <dbReference type="ARBA" id="ARBA00022553"/>
    </source>
</evidence>
<evidence type="ECO:0000256" key="14">
    <source>
        <dbReference type="ARBA" id="ARBA00073058"/>
    </source>
</evidence>
<dbReference type="GO" id="GO:0030154">
    <property type="term" value="P:cell differentiation"/>
    <property type="evidence" value="ECO:0007669"/>
    <property type="project" value="UniProtKB-KW"/>
</dbReference>
<reference evidence="19 20" key="1">
    <citation type="submission" date="2014-03" db="EMBL/GenBank/DDBJ databases">
        <title>Draft genome of the hookworm Oesophagostomum dentatum.</title>
        <authorList>
            <person name="Mitreva M."/>
        </authorList>
    </citation>
    <scope>NUCLEOTIDE SEQUENCE [LARGE SCALE GENOMIC DNA]</scope>
    <source>
        <strain evidence="19 20">OD-Hann</strain>
    </source>
</reference>
<dbReference type="GO" id="GO:0036064">
    <property type="term" value="C:ciliary basal body"/>
    <property type="evidence" value="ECO:0007669"/>
    <property type="project" value="TreeGrafter"/>
</dbReference>
<evidence type="ECO:0000256" key="2">
    <source>
        <dbReference type="ARBA" id="ARBA00022490"/>
    </source>
</evidence>
<dbReference type="InterPro" id="IPR041146">
    <property type="entry name" value="IFT81_CH"/>
</dbReference>
<sequence>MSMDSLNFIIQNLNAPPFNCNTSLIAFDLWSPTTLLQQLSDVISWITQTNNVDVMKESADETALRLLHHLKILKFEPPSDVDDLEEWRSGLVEGAKRSIYPVLFYLFTNVDALKQRAYLAKYLVKVEIPSDVHDMDTAQLQNDLAQLMETFKATHASVLDVQQDTMFIEDIKADLKSMTLEKEVLSRKIEKTQKKIENLPGLKRQLAAASDLRLQKNRLNELEMQRFEQRDGIIGTEKKIQRLKDQLAELRAISEDLDPSNLIAQLEDEIATNTYLLNEKLATEIEQKRKVVNELVKISNMPAIDQSEIDRLHSEATHASVLDVQQDTMFIEDIKADLKSMTLEKEVLSRKIEKTQKKIENLPGLKRQLAAASDLRLQKNRLNELEMQRFEQRDGIIGTEKKIQRLKDQLAELRAISEDLDPSNLIAQLEDEIATNTYLLNEKLATEIEQKRKVVNELVKISNMPAIDQSEIDRLHSEMNAKTNEIMELEKERDKDEESTDNNFR</sequence>
<comment type="similarity">
    <text evidence="12">Belongs to the IFT81 family.</text>
</comment>
<dbReference type="InterPro" id="IPR043016">
    <property type="entry name" value="IFT81_N_sf"/>
</dbReference>
<keyword evidence="4" id="KW-0221">Differentiation</keyword>
<evidence type="ECO:0000256" key="11">
    <source>
        <dbReference type="ARBA" id="ARBA00023273"/>
    </source>
</evidence>
<evidence type="ECO:0000256" key="5">
    <source>
        <dbReference type="ARBA" id="ARBA00022794"/>
    </source>
</evidence>
<dbReference type="GO" id="GO:0060271">
    <property type="term" value="P:cilium assembly"/>
    <property type="evidence" value="ECO:0007669"/>
    <property type="project" value="InterPro"/>
</dbReference>
<keyword evidence="2" id="KW-0963">Cytoplasm</keyword>
<feature type="region of interest" description="Disordered" evidence="17">
    <location>
        <begin position="486"/>
        <end position="505"/>
    </location>
</feature>
<dbReference type="GO" id="GO:0042073">
    <property type="term" value="P:intraciliary transport"/>
    <property type="evidence" value="ECO:0007669"/>
    <property type="project" value="InterPro"/>
</dbReference>
<evidence type="ECO:0000256" key="15">
    <source>
        <dbReference type="ARBA" id="ARBA00079903"/>
    </source>
</evidence>
<evidence type="ECO:0000256" key="4">
    <source>
        <dbReference type="ARBA" id="ARBA00022782"/>
    </source>
</evidence>
<comment type="subcellular location">
    <subcellularLocation>
        <location evidence="1">Cytoplasm</location>
        <location evidence="1">Cytoskeleton</location>
        <location evidence="1">Cilium basal body</location>
    </subcellularLocation>
</comment>
<dbReference type="Gene3D" id="1.10.418.70">
    <property type="entry name" value="Intraflagellar transport protein 81, N-terminal domain"/>
    <property type="match status" value="1"/>
</dbReference>
<evidence type="ECO:0000313" key="20">
    <source>
        <dbReference type="Proteomes" id="UP000053660"/>
    </source>
</evidence>
<comment type="function">
    <text evidence="13">Component of the intraflagellar transport (IFT) complex B: together with IFT74, forms a tubulin-binding module that specifically mediates transport of tubulin within the cilium. Binds tubulin via its CH (calponin-homology)-like region. Required for ciliogenesis. Required for proper regulation of SHH signaling. Plays an important role during spermatogenesis by modulating the assembly and elongation of the sperm flagella.</text>
</comment>
<organism evidence="19 20">
    <name type="scientific">Oesophagostomum dentatum</name>
    <name type="common">Nodular worm</name>
    <dbReference type="NCBI Taxonomy" id="61180"/>
    <lineage>
        <taxon>Eukaryota</taxon>
        <taxon>Metazoa</taxon>
        <taxon>Ecdysozoa</taxon>
        <taxon>Nematoda</taxon>
        <taxon>Chromadorea</taxon>
        <taxon>Rhabditida</taxon>
        <taxon>Rhabditina</taxon>
        <taxon>Rhabditomorpha</taxon>
        <taxon>Strongyloidea</taxon>
        <taxon>Strongylidae</taxon>
        <taxon>Oesophagostomum</taxon>
    </lineage>
</organism>
<evidence type="ECO:0000256" key="6">
    <source>
        <dbReference type="ARBA" id="ARBA00022871"/>
    </source>
</evidence>
<evidence type="ECO:0000256" key="1">
    <source>
        <dbReference type="ARBA" id="ARBA00004120"/>
    </source>
</evidence>
<keyword evidence="10" id="KW-0206">Cytoskeleton</keyword>
<evidence type="ECO:0000256" key="17">
    <source>
        <dbReference type="SAM" id="MobiDB-lite"/>
    </source>
</evidence>
<dbReference type="AlphaFoldDB" id="A0A0B1SJA6"/>
<evidence type="ECO:0000256" key="8">
    <source>
        <dbReference type="ARBA" id="ARBA00023054"/>
    </source>
</evidence>
<dbReference type="GO" id="GO:0007283">
    <property type="term" value="P:spermatogenesis"/>
    <property type="evidence" value="ECO:0007669"/>
    <property type="project" value="UniProtKB-KW"/>
</dbReference>
<dbReference type="EMBL" id="KN565801">
    <property type="protein sequence ID" value="KHJ84999.1"/>
    <property type="molecule type" value="Genomic_DNA"/>
</dbReference>
<keyword evidence="3" id="KW-0597">Phosphoprotein</keyword>
<gene>
    <name evidence="19" type="ORF">OESDEN_15280</name>
</gene>
<keyword evidence="11" id="KW-0966">Cell projection</keyword>
<dbReference type="Proteomes" id="UP000053660">
    <property type="component" value="Unassembled WGS sequence"/>
</dbReference>
<keyword evidence="5" id="KW-0970">Cilium biogenesis/degradation</keyword>
<keyword evidence="9" id="KW-0969">Cilium</keyword>
<evidence type="ECO:0000256" key="16">
    <source>
        <dbReference type="SAM" id="Coils"/>
    </source>
</evidence>
<feature type="coiled-coil region" evidence="16">
    <location>
        <begin position="331"/>
        <end position="358"/>
    </location>
</feature>
<evidence type="ECO:0000256" key="7">
    <source>
        <dbReference type="ARBA" id="ARBA00022990"/>
    </source>
</evidence>
<feature type="domain" description="IFT81 calponin homology" evidence="18">
    <location>
        <begin position="4"/>
        <end position="127"/>
    </location>
</feature>
<dbReference type="InterPro" id="IPR029600">
    <property type="entry name" value="IFT81"/>
</dbReference>
<keyword evidence="7" id="KW-0007">Acetylation</keyword>
<dbReference type="PANTHER" id="PTHR15614">
    <property type="entry name" value="INTRAFLAGELLAR TRANSPORT PROTEIN 81 HOMOLOG"/>
    <property type="match status" value="1"/>
</dbReference>